<evidence type="ECO:0000313" key="6">
    <source>
        <dbReference type="Proteomes" id="UP000524535"/>
    </source>
</evidence>
<organism evidence="2 5">
    <name type="scientific">Aliirhizobium cellulosilyticum</name>
    <dbReference type="NCBI Taxonomy" id="393664"/>
    <lineage>
        <taxon>Bacteria</taxon>
        <taxon>Pseudomonadati</taxon>
        <taxon>Pseudomonadota</taxon>
        <taxon>Alphaproteobacteria</taxon>
        <taxon>Hyphomicrobiales</taxon>
        <taxon>Rhizobiaceae</taxon>
        <taxon>Aliirhizobium</taxon>
    </lineage>
</organism>
<evidence type="ECO:0000313" key="3">
    <source>
        <dbReference type="EMBL" id="MBB4412474.1"/>
    </source>
</evidence>
<evidence type="ECO:0000256" key="1">
    <source>
        <dbReference type="SAM" id="Phobius"/>
    </source>
</evidence>
<dbReference type="Proteomes" id="UP000524535">
    <property type="component" value="Unassembled WGS sequence"/>
</dbReference>
<dbReference type="EMBL" id="JACIGW010000003">
    <property type="protein sequence ID" value="MBB4349304.1"/>
    <property type="molecule type" value="Genomic_DNA"/>
</dbReference>
<reference evidence="5 6" key="1">
    <citation type="submission" date="2020-08" db="EMBL/GenBank/DDBJ databases">
        <title>Genomic Encyclopedia of Type Strains, Phase IV (KMG-V): Genome sequencing to study the core and pangenomes of soil and plant-associated prokaryotes.</title>
        <authorList>
            <person name="Whitman W."/>
        </authorList>
    </citation>
    <scope>NUCLEOTIDE SEQUENCE [LARGE SCALE GENOMIC DNA]</scope>
    <source>
        <strain evidence="3 6">SEMIA 444</strain>
        <strain evidence="2 5">SEMIA 448</strain>
        <strain evidence="4 7">SEMIA 452</strain>
    </source>
</reference>
<gene>
    <name evidence="3" type="ORF">GGE31_002987</name>
    <name evidence="2" type="ORF">GGE33_003066</name>
    <name evidence="4" type="ORF">GGE35_002928</name>
</gene>
<evidence type="ECO:0000313" key="7">
    <source>
        <dbReference type="Proteomes" id="UP000576087"/>
    </source>
</evidence>
<dbReference type="EMBL" id="JACIGY010000003">
    <property type="protein sequence ID" value="MBB4412474.1"/>
    <property type="molecule type" value="Genomic_DNA"/>
</dbReference>
<dbReference type="Proteomes" id="UP000576087">
    <property type="component" value="Unassembled WGS sequence"/>
</dbReference>
<name>A0A7W6S8X9_9HYPH</name>
<proteinExistence type="predicted"/>
<dbReference type="EMBL" id="JACIHM010000003">
    <property type="protein sequence ID" value="MBB4447106.1"/>
    <property type="molecule type" value="Genomic_DNA"/>
</dbReference>
<keyword evidence="1" id="KW-1133">Transmembrane helix</keyword>
<dbReference type="Proteomes" id="UP000520770">
    <property type="component" value="Unassembled WGS sequence"/>
</dbReference>
<keyword evidence="1" id="KW-0812">Transmembrane</keyword>
<feature type="transmembrane region" description="Helical" evidence="1">
    <location>
        <begin position="28"/>
        <end position="55"/>
    </location>
</feature>
<accession>A0A7W6S8X9</accession>
<keyword evidence="1" id="KW-0472">Membrane</keyword>
<protein>
    <submittedName>
        <fullName evidence="2">Uncharacterized protein</fullName>
    </submittedName>
</protein>
<dbReference type="AlphaFoldDB" id="A0A7W6S8X9"/>
<evidence type="ECO:0000313" key="4">
    <source>
        <dbReference type="EMBL" id="MBB4447106.1"/>
    </source>
</evidence>
<keyword evidence="6" id="KW-1185">Reference proteome</keyword>
<comment type="caution">
    <text evidence="2">The sequence shown here is derived from an EMBL/GenBank/DDBJ whole genome shotgun (WGS) entry which is preliminary data.</text>
</comment>
<sequence length="56" mass="6410">MFRDLNGYYSRPERPREPRKLSRLEEKVVIWILAFNLVAAIVAPIGGASLIEALIR</sequence>
<evidence type="ECO:0000313" key="2">
    <source>
        <dbReference type="EMBL" id="MBB4349304.1"/>
    </source>
</evidence>
<evidence type="ECO:0000313" key="5">
    <source>
        <dbReference type="Proteomes" id="UP000520770"/>
    </source>
</evidence>